<evidence type="ECO:0000256" key="1">
    <source>
        <dbReference type="SAM" id="MobiDB-lite"/>
    </source>
</evidence>
<dbReference type="AlphaFoldDB" id="A0A4Z2FFU6"/>
<gene>
    <name evidence="2" type="ORF">EYF80_050026</name>
</gene>
<reference evidence="2 3" key="1">
    <citation type="submission" date="2019-03" db="EMBL/GenBank/DDBJ databases">
        <title>First draft genome of Liparis tanakae, snailfish: a comprehensive survey of snailfish specific genes.</title>
        <authorList>
            <person name="Kim W."/>
            <person name="Song I."/>
            <person name="Jeong J.-H."/>
            <person name="Kim D."/>
            <person name="Kim S."/>
            <person name="Ryu S."/>
            <person name="Song J.Y."/>
            <person name="Lee S.K."/>
        </authorList>
    </citation>
    <scope>NUCLEOTIDE SEQUENCE [LARGE SCALE GENOMIC DNA]</scope>
    <source>
        <tissue evidence="2">Muscle</tissue>
    </source>
</reference>
<name>A0A4Z2FFU6_9TELE</name>
<sequence length="127" mass="13812">MSSVRWVSLDPAGRRGGERGVCRQDTLWPGDPGQTAGLSLPVGTRGSRADGLRGQLEWEAQCSAILPAEPGVGRHTGGVQVRGGIIGMAPPPLQLGETVRLRRQLQVRHLRMLMVMCMRGPKLKRRL</sequence>
<protein>
    <submittedName>
        <fullName evidence="2">Uncharacterized protein</fullName>
    </submittedName>
</protein>
<comment type="caution">
    <text evidence="2">The sequence shown here is derived from an EMBL/GenBank/DDBJ whole genome shotgun (WGS) entry which is preliminary data.</text>
</comment>
<dbReference type="EMBL" id="SRLO01001246">
    <property type="protein sequence ID" value="TNN39811.1"/>
    <property type="molecule type" value="Genomic_DNA"/>
</dbReference>
<proteinExistence type="predicted"/>
<keyword evidence="3" id="KW-1185">Reference proteome</keyword>
<evidence type="ECO:0000313" key="2">
    <source>
        <dbReference type="EMBL" id="TNN39811.1"/>
    </source>
</evidence>
<organism evidence="2 3">
    <name type="scientific">Liparis tanakae</name>
    <name type="common">Tanaka's snailfish</name>
    <dbReference type="NCBI Taxonomy" id="230148"/>
    <lineage>
        <taxon>Eukaryota</taxon>
        <taxon>Metazoa</taxon>
        <taxon>Chordata</taxon>
        <taxon>Craniata</taxon>
        <taxon>Vertebrata</taxon>
        <taxon>Euteleostomi</taxon>
        <taxon>Actinopterygii</taxon>
        <taxon>Neopterygii</taxon>
        <taxon>Teleostei</taxon>
        <taxon>Neoteleostei</taxon>
        <taxon>Acanthomorphata</taxon>
        <taxon>Eupercaria</taxon>
        <taxon>Perciformes</taxon>
        <taxon>Cottioidei</taxon>
        <taxon>Cottales</taxon>
        <taxon>Liparidae</taxon>
        <taxon>Liparis</taxon>
    </lineage>
</organism>
<accession>A0A4Z2FFU6</accession>
<dbReference type="Proteomes" id="UP000314294">
    <property type="component" value="Unassembled WGS sequence"/>
</dbReference>
<evidence type="ECO:0000313" key="3">
    <source>
        <dbReference type="Proteomes" id="UP000314294"/>
    </source>
</evidence>
<feature type="region of interest" description="Disordered" evidence="1">
    <location>
        <begin position="27"/>
        <end position="46"/>
    </location>
</feature>